<dbReference type="Pfam" id="PF00723">
    <property type="entry name" value="Glyco_hydro_15"/>
    <property type="match status" value="1"/>
</dbReference>
<dbReference type="AlphaFoldDB" id="A0AAF1C174"/>
<feature type="region of interest" description="Disordered" evidence="1">
    <location>
        <begin position="609"/>
        <end position="656"/>
    </location>
</feature>
<dbReference type="Gene3D" id="1.50.10.10">
    <property type="match status" value="1"/>
</dbReference>
<dbReference type="EMBL" id="CP138359">
    <property type="protein sequence ID" value="WPF80750.1"/>
    <property type="molecule type" value="Genomic_DNA"/>
</dbReference>
<dbReference type="RefSeq" id="WP_319154576.1">
    <property type="nucleotide sequence ID" value="NZ_CP138359.1"/>
</dbReference>
<dbReference type="Proteomes" id="UP001304340">
    <property type="component" value="Chromosome"/>
</dbReference>
<dbReference type="PANTHER" id="PTHR31616:SF0">
    <property type="entry name" value="GLUCAN 1,4-ALPHA-GLUCOSIDASE"/>
    <property type="match status" value="1"/>
</dbReference>
<dbReference type="KEGG" id="sbil:SANBI_001976"/>
<dbReference type="PANTHER" id="PTHR31616">
    <property type="entry name" value="TREHALASE"/>
    <property type="match status" value="1"/>
</dbReference>
<gene>
    <name evidence="4" type="ORF">SANBI_001976</name>
</gene>
<feature type="domain" description="GH15-like" evidence="2">
    <location>
        <begin position="232"/>
        <end position="598"/>
    </location>
</feature>
<evidence type="ECO:0000259" key="2">
    <source>
        <dbReference type="Pfam" id="PF00723"/>
    </source>
</evidence>
<feature type="domain" description="Trehalase-like N-terminal" evidence="3">
    <location>
        <begin position="13"/>
        <end position="135"/>
    </location>
</feature>
<dbReference type="InterPro" id="IPR012341">
    <property type="entry name" value="6hp_glycosidase-like_sf"/>
</dbReference>
<keyword evidence="4" id="KW-0378">Hydrolase</keyword>
<reference evidence="5" key="1">
    <citation type="submission" date="2023-11" db="EMBL/GenBank/DDBJ databases">
        <authorList>
            <person name="Helweg L.P."/>
            <person name="Kiel A."/>
            <person name="Hitz F."/>
            <person name="Ruckert-Reed C."/>
            <person name="Busche T."/>
            <person name="Kaltschmidt B."/>
            <person name="Kaltschmidt C."/>
        </authorList>
    </citation>
    <scope>NUCLEOTIDE SEQUENCE [LARGE SCALE GENOMIC DNA]</scope>
    <source>
        <strain evidence="5">4.1</strain>
    </source>
</reference>
<dbReference type="InterPro" id="IPR011613">
    <property type="entry name" value="GH15-like"/>
</dbReference>
<accession>A0AAF1C174</accession>
<name>A0AAF1C174_9MICO</name>
<proteinExistence type="predicted"/>
<dbReference type="GO" id="GO:0005975">
    <property type="term" value="P:carbohydrate metabolic process"/>
    <property type="evidence" value="ECO:0007669"/>
    <property type="project" value="InterPro"/>
</dbReference>
<dbReference type="InterPro" id="IPR008928">
    <property type="entry name" value="6-hairpin_glycosidase_sf"/>
</dbReference>
<organism evidence="4 5">
    <name type="scientific">Sanguibacter biliveldensis</name>
    <dbReference type="NCBI Taxonomy" id="3030830"/>
    <lineage>
        <taxon>Bacteria</taxon>
        <taxon>Bacillati</taxon>
        <taxon>Actinomycetota</taxon>
        <taxon>Actinomycetes</taxon>
        <taxon>Micrococcales</taxon>
        <taxon>Sanguibacteraceae</taxon>
        <taxon>Sanguibacter</taxon>
    </lineage>
</organism>
<dbReference type="SUPFAM" id="SSF48208">
    <property type="entry name" value="Six-hairpin glycosidases"/>
    <property type="match status" value="1"/>
</dbReference>
<evidence type="ECO:0000313" key="5">
    <source>
        <dbReference type="Proteomes" id="UP001304340"/>
    </source>
</evidence>
<keyword evidence="5" id="KW-1185">Reference proteome</keyword>
<dbReference type="InterPro" id="IPR045582">
    <property type="entry name" value="Trehalase-like_N"/>
</dbReference>
<evidence type="ECO:0000256" key="1">
    <source>
        <dbReference type="SAM" id="MobiDB-lite"/>
    </source>
</evidence>
<dbReference type="Pfam" id="PF19291">
    <property type="entry name" value="TREH_N"/>
    <property type="match status" value="1"/>
</dbReference>
<dbReference type="GO" id="GO:0004553">
    <property type="term" value="F:hydrolase activity, hydrolyzing O-glycosyl compounds"/>
    <property type="evidence" value="ECO:0007669"/>
    <property type="project" value="UniProtKB-ARBA"/>
</dbReference>
<sequence length="656" mass="71834">MPDSPALDTTPCSTPIADYAVLGDGRSCALVSRTGSVDWLCLPDFDSPACFAALLGTPENGRWLLTVRDPVSVTRRYLGDSFVLETTYTTATGTARVVDAMPPGDGRADLVRELEVLDGHVTIEHEWVVRFGYGAYEPWVSRVDDDHRTGRHAIRAVAGPDSLLLRGTRLPRAEDHRHRDVFEASEGERFTFSSTWTPSWGATPPPLSVAHVIATATDSWHDWARQTPYSGPYREPLVRSLLVLRLLTSSTTGGIVAAATTSLPEDFGGERNWDYRYCWLRDAAMTLEALVESGYHDEIVGWRDWLLRAVAGDPEDLQIMYGVDGRRDLPEHELDHLPGYAGSRPVRVGNAAVDQVQNDVLGEVMCALDMARDAGLTETADSWSLQRHLVDALVEHWDRPDRGIWEVRGPERDFVHSRVMSWAAIDRAVRGVEVHGLDGPVEHWKAARDEIHAQVMEHGFDTGLGAFVQYYGAEHTDASLLQMAQVGFIDPTDERFVGTVREIQRTLATEHGFVRRYETEQTGDGLEGDEAPFLVCSFWLVDALARTGQTDEAQQLLDTLVGSANDLGLMAEQYDDGRARMAGNFPQAFSHLGLVRAVHSLDRATSDCGGLHSAGHHAPSTTSPGTTGTGTTSTGTTTTGTAEAPSGAPRTREDAP</sequence>
<protein>
    <submittedName>
        <fullName evidence="4">Glycoside hydrolase family 15 protein</fullName>
    </submittedName>
</protein>
<feature type="compositionally biased region" description="Low complexity" evidence="1">
    <location>
        <begin position="618"/>
        <end position="649"/>
    </location>
</feature>
<evidence type="ECO:0000313" key="4">
    <source>
        <dbReference type="EMBL" id="WPF80750.1"/>
    </source>
</evidence>
<evidence type="ECO:0000259" key="3">
    <source>
        <dbReference type="Pfam" id="PF19291"/>
    </source>
</evidence>